<dbReference type="EMBL" id="QICL01000010">
    <property type="protein sequence ID" value="PXV64488.1"/>
    <property type="molecule type" value="Genomic_DNA"/>
</dbReference>
<name>A0A2V3PRW1_9BACT</name>
<feature type="chain" id="PRO_5016011751" evidence="1">
    <location>
        <begin position="21"/>
        <end position="374"/>
    </location>
</feature>
<keyword evidence="1" id="KW-0732">Signal</keyword>
<evidence type="ECO:0000313" key="3">
    <source>
        <dbReference type="Proteomes" id="UP000247973"/>
    </source>
</evidence>
<comment type="caution">
    <text evidence="2">The sequence shown here is derived from an EMBL/GenBank/DDBJ whole genome shotgun (WGS) entry which is preliminary data.</text>
</comment>
<evidence type="ECO:0000256" key="1">
    <source>
        <dbReference type="SAM" id="SignalP"/>
    </source>
</evidence>
<organism evidence="2 3">
    <name type="scientific">Dysgonomonas alginatilytica</name>
    <dbReference type="NCBI Taxonomy" id="1605892"/>
    <lineage>
        <taxon>Bacteria</taxon>
        <taxon>Pseudomonadati</taxon>
        <taxon>Bacteroidota</taxon>
        <taxon>Bacteroidia</taxon>
        <taxon>Bacteroidales</taxon>
        <taxon>Dysgonomonadaceae</taxon>
        <taxon>Dysgonomonas</taxon>
    </lineage>
</organism>
<dbReference type="RefSeq" id="WP_110310601.1">
    <property type="nucleotide sequence ID" value="NZ_QICL01000010.1"/>
</dbReference>
<evidence type="ECO:0000313" key="2">
    <source>
        <dbReference type="EMBL" id="PXV64488.1"/>
    </source>
</evidence>
<reference evidence="2 3" key="1">
    <citation type="submission" date="2018-03" db="EMBL/GenBank/DDBJ databases">
        <title>Genomic Encyclopedia of Archaeal and Bacterial Type Strains, Phase II (KMG-II): from individual species to whole genera.</title>
        <authorList>
            <person name="Goeker M."/>
        </authorList>
    </citation>
    <scope>NUCLEOTIDE SEQUENCE [LARGE SCALE GENOMIC DNA]</scope>
    <source>
        <strain evidence="2 3">DSM 100214</strain>
    </source>
</reference>
<dbReference type="Proteomes" id="UP000247973">
    <property type="component" value="Unassembled WGS sequence"/>
</dbReference>
<dbReference type="AlphaFoldDB" id="A0A2V3PRW1"/>
<sequence length="374" mass="42117">MKPLLIFTILFLSICFSVTAQDIKDKSTSVGNSKEFSGAIQSLTKEQTYRYDAPIKLNYWDKAQKLGGFHGSILHSVSNINAKKVKSGEPADFYFELETSGLQYLSTSRPYTFKNGGKVLDFTYTFPCKILVKDKDGNLLKTYIINDGTVAMAQTFHPQLRDDVAFESTTVTNKVNYGFILDDQDLIKIADDEKNSILARMEMNVYEDYLKLASRIITCSYGTPKCDFKPYIISMDKKNIDNFPELYKAITELEATVIEAFSTPYGDDLRKKCEELAKYFESQYNPESSSKNMIKICALDAAVAYLLAGDTEKAYTNYGYAADNLGVLSSAAGTFYSMYSTIALVNQLRTNEDPLIVKPIEDLIDRRQNEGKTH</sequence>
<gene>
    <name evidence="2" type="ORF">CLV62_110132</name>
</gene>
<protein>
    <submittedName>
        <fullName evidence="2">Uncharacterized protein</fullName>
    </submittedName>
</protein>
<keyword evidence="3" id="KW-1185">Reference proteome</keyword>
<proteinExistence type="predicted"/>
<accession>A0A2V3PRW1</accession>
<feature type="signal peptide" evidence="1">
    <location>
        <begin position="1"/>
        <end position="20"/>
    </location>
</feature>